<protein>
    <submittedName>
        <fullName evidence="1">Uncharacterized protein</fullName>
    </submittedName>
</protein>
<sequence>MHDECYAEMRGGPSVAQAGLSPDNICYIECWGGPAAGTTAAPYAANLQECFAYANSICAVPDGGWYGLTYNGQHYAN</sequence>
<evidence type="ECO:0000313" key="1">
    <source>
        <dbReference type="EMBL" id="QAT87207.1"/>
    </source>
</evidence>
<accession>A0A410RZ32</accession>
<evidence type="ECO:0000313" key="2">
    <source>
        <dbReference type="Proteomes" id="UP000288758"/>
    </source>
</evidence>
<name>A0A410RZ32_CORCK</name>
<dbReference type="AlphaFoldDB" id="A0A410RZ32"/>
<dbReference type="Proteomes" id="UP000288758">
    <property type="component" value="Chromosome"/>
</dbReference>
<gene>
    <name evidence="1" type="ORF">EJ065_5674</name>
</gene>
<reference evidence="1 2" key="1">
    <citation type="submission" date="2018-12" db="EMBL/GenBank/DDBJ databases">
        <title>Complete Genome Sequence of the Corallopyronin A producing Myxobacterium Corallococcus coralloides B035.</title>
        <authorList>
            <person name="Bouhired S.M."/>
            <person name="Rupp O."/>
            <person name="Blom J."/>
            <person name="Schaeberle T.F."/>
            <person name="Kehraus S."/>
            <person name="Schiefer A."/>
            <person name="Pfarr K."/>
            <person name="Goesmann A."/>
            <person name="Hoerauf A."/>
            <person name="Koenig G.M."/>
        </authorList>
    </citation>
    <scope>NUCLEOTIDE SEQUENCE [LARGE SCALE GENOMIC DNA]</scope>
    <source>
        <strain evidence="1 2">B035</strain>
    </source>
</reference>
<dbReference type="EMBL" id="CP034669">
    <property type="protein sequence ID" value="QAT87207.1"/>
    <property type="molecule type" value="Genomic_DNA"/>
</dbReference>
<organism evidence="1 2">
    <name type="scientific">Corallococcus coralloides</name>
    <name type="common">Myxococcus coralloides</name>
    <dbReference type="NCBI Taxonomy" id="184914"/>
    <lineage>
        <taxon>Bacteria</taxon>
        <taxon>Pseudomonadati</taxon>
        <taxon>Myxococcota</taxon>
        <taxon>Myxococcia</taxon>
        <taxon>Myxococcales</taxon>
        <taxon>Cystobacterineae</taxon>
        <taxon>Myxococcaceae</taxon>
        <taxon>Corallococcus</taxon>
    </lineage>
</organism>
<proteinExistence type="predicted"/>